<gene>
    <name evidence="3" type="ORF">SEVIR_1G334233v2</name>
</gene>
<feature type="signal peptide" evidence="2">
    <location>
        <begin position="1"/>
        <end position="17"/>
    </location>
</feature>
<name>A0A4V6DDG4_SETVI</name>
<keyword evidence="4" id="KW-1185">Reference proteome</keyword>
<accession>A0A4V6DDG4</accession>
<protein>
    <submittedName>
        <fullName evidence="3">Uncharacterized protein</fullName>
    </submittedName>
</protein>
<evidence type="ECO:0000256" key="1">
    <source>
        <dbReference type="SAM" id="MobiDB-lite"/>
    </source>
</evidence>
<feature type="compositionally biased region" description="Polar residues" evidence="1">
    <location>
        <begin position="29"/>
        <end position="45"/>
    </location>
</feature>
<evidence type="ECO:0000313" key="4">
    <source>
        <dbReference type="Proteomes" id="UP000298652"/>
    </source>
</evidence>
<keyword evidence="2" id="KW-0732">Signal</keyword>
<sequence>MTSTALMAVCFYSAAFSLLHLSGSWRGRQGSSTPTPTGKGNSSFLTDGDGVPLLHI</sequence>
<dbReference type="Gramene" id="TKW41696">
    <property type="protein sequence ID" value="TKW41696"/>
    <property type="gene ID" value="SEVIR_1G334233v2"/>
</dbReference>
<proteinExistence type="predicted"/>
<evidence type="ECO:0000313" key="3">
    <source>
        <dbReference type="EMBL" id="TKW41696.1"/>
    </source>
</evidence>
<dbReference type="Proteomes" id="UP000298652">
    <property type="component" value="Chromosome 1"/>
</dbReference>
<evidence type="ECO:0000256" key="2">
    <source>
        <dbReference type="SAM" id="SignalP"/>
    </source>
</evidence>
<feature type="region of interest" description="Disordered" evidence="1">
    <location>
        <begin position="27"/>
        <end position="56"/>
    </location>
</feature>
<reference evidence="3" key="1">
    <citation type="submission" date="2019-03" db="EMBL/GenBank/DDBJ databases">
        <title>WGS assembly of Setaria viridis.</title>
        <authorList>
            <person name="Huang P."/>
            <person name="Jenkins J."/>
            <person name="Grimwood J."/>
            <person name="Barry K."/>
            <person name="Healey A."/>
            <person name="Mamidi S."/>
            <person name="Sreedasyam A."/>
            <person name="Shu S."/>
            <person name="Feldman M."/>
            <person name="Wu J."/>
            <person name="Yu Y."/>
            <person name="Chen C."/>
            <person name="Johnson J."/>
            <person name="Rokhsar D."/>
            <person name="Baxter I."/>
            <person name="Schmutz J."/>
            <person name="Brutnell T."/>
            <person name="Kellogg E."/>
        </authorList>
    </citation>
    <scope>NUCLEOTIDE SEQUENCE [LARGE SCALE GENOMIC DNA]</scope>
</reference>
<dbReference type="EMBL" id="CM016552">
    <property type="protein sequence ID" value="TKW41696.1"/>
    <property type="molecule type" value="Genomic_DNA"/>
</dbReference>
<organism evidence="3 4">
    <name type="scientific">Setaria viridis</name>
    <name type="common">Green bristlegrass</name>
    <name type="synonym">Setaria italica subsp. viridis</name>
    <dbReference type="NCBI Taxonomy" id="4556"/>
    <lineage>
        <taxon>Eukaryota</taxon>
        <taxon>Viridiplantae</taxon>
        <taxon>Streptophyta</taxon>
        <taxon>Embryophyta</taxon>
        <taxon>Tracheophyta</taxon>
        <taxon>Spermatophyta</taxon>
        <taxon>Magnoliopsida</taxon>
        <taxon>Liliopsida</taxon>
        <taxon>Poales</taxon>
        <taxon>Poaceae</taxon>
        <taxon>PACMAD clade</taxon>
        <taxon>Panicoideae</taxon>
        <taxon>Panicodae</taxon>
        <taxon>Paniceae</taxon>
        <taxon>Cenchrinae</taxon>
        <taxon>Setaria</taxon>
    </lineage>
</organism>
<feature type="chain" id="PRO_5020239633" evidence="2">
    <location>
        <begin position="18"/>
        <end position="56"/>
    </location>
</feature>
<dbReference type="AlphaFoldDB" id="A0A4V6DDG4"/>